<protein>
    <recommendedName>
        <fullName evidence="2">Transcription regulator TrmB N-terminal domain-containing protein</fullName>
    </recommendedName>
</protein>
<evidence type="ECO:0000313" key="3">
    <source>
        <dbReference type="EMBL" id="OGE90295.1"/>
    </source>
</evidence>
<dbReference type="Gene3D" id="1.10.10.10">
    <property type="entry name" value="Winged helix-like DNA-binding domain superfamily/Winged helix DNA-binding domain"/>
    <property type="match status" value="1"/>
</dbReference>
<dbReference type="Proteomes" id="UP000177682">
    <property type="component" value="Unassembled WGS sequence"/>
</dbReference>
<accession>A0A1F5PK18</accession>
<feature type="coiled-coil region" evidence="1">
    <location>
        <begin position="74"/>
        <end position="101"/>
    </location>
</feature>
<feature type="domain" description="Transcription regulator TrmB N-terminal" evidence="2">
    <location>
        <begin position="12"/>
        <end position="71"/>
    </location>
</feature>
<keyword evidence="1" id="KW-0175">Coiled coil</keyword>
<evidence type="ECO:0000256" key="1">
    <source>
        <dbReference type="SAM" id="Coils"/>
    </source>
</evidence>
<proteinExistence type="predicted"/>
<dbReference type="InterPro" id="IPR002831">
    <property type="entry name" value="Tscrpt_reg_TrmB_N"/>
</dbReference>
<dbReference type="Pfam" id="PF01978">
    <property type="entry name" value="TrmB"/>
    <property type="match status" value="1"/>
</dbReference>
<organism evidence="3 4">
    <name type="scientific">Candidatus Doudnabacteria bacterium RIFCSPHIGHO2_12_FULL_48_16</name>
    <dbReference type="NCBI Taxonomy" id="1817838"/>
    <lineage>
        <taxon>Bacteria</taxon>
        <taxon>Candidatus Doudnaibacteriota</taxon>
    </lineage>
</organism>
<dbReference type="AlphaFoldDB" id="A0A1F5PK18"/>
<dbReference type="SUPFAM" id="SSF46785">
    <property type="entry name" value="Winged helix' DNA-binding domain"/>
    <property type="match status" value="1"/>
</dbReference>
<evidence type="ECO:0000259" key="2">
    <source>
        <dbReference type="Pfam" id="PF01978"/>
    </source>
</evidence>
<evidence type="ECO:0000313" key="4">
    <source>
        <dbReference type="Proteomes" id="UP000177682"/>
    </source>
</evidence>
<name>A0A1F5PK18_9BACT</name>
<dbReference type="PANTHER" id="PTHR34293:SF1">
    <property type="entry name" value="HTH-TYPE TRANSCRIPTIONAL REGULATOR TRMBL2"/>
    <property type="match status" value="1"/>
</dbReference>
<reference evidence="3 4" key="1">
    <citation type="journal article" date="2016" name="Nat. Commun.">
        <title>Thousands of microbial genomes shed light on interconnected biogeochemical processes in an aquifer system.</title>
        <authorList>
            <person name="Anantharaman K."/>
            <person name="Brown C.T."/>
            <person name="Hug L.A."/>
            <person name="Sharon I."/>
            <person name="Castelle C.J."/>
            <person name="Probst A.J."/>
            <person name="Thomas B.C."/>
            <person name="Singh A."/>
            <person name="Wilkins M.J."/>
            <person name="Karaoz U."/>
            <person name="Brodie E.L."/>
            <person name="Williams K.H."/>
            <person name="Hubbard S.S."/>
            <person name="Banfield J.F."/>
        </authorList>
    </citation>
    <scope>NUCLEOTIDE SEQUENCE [LARGE SCALE GENOMIC DNA]</scope>
</reference>
<gene>
    <name evidence="3" type="ORF">A3E29_04335</name>
</gene>
<dbReference type="InterPro" id="IPR036388">
    <property type="entry name" value="WH-like_DNA-bd_sf"/>
</dbReference>
<dbReference type="InterPro" id="IPR051797">
    <property type="entry name" value="TrmB-like"/>
</dbReference>
<dbReference type="EMBL" id="MFEY01000007">
    <property type="protein sequence ID" value="OGE90295.1"/>
    <property type="molecule type" value="Genomic_DNA"/>
</dbReference>
<dbReference type="PANTHER" id="PTHR34293">
    <property type="entry name" value="HTH-TYPE TRANSCRIPTIONAL REGULATOR TRMBL2"/>
    <property type="match status" value="1"/>
</dbReference>
<dbReference type="InterPro" id="IPR036390">
    <property type="entry name" value="WH_DNA-bd_sf"/>
</dbReference>
<sequence>MNLKSIYSVFALDPSQIQIFEVLLLTGPQKASSLAKQIKSNRTTVYNSLDQMTKLGLVFETLKNGIKLFAISPYEKINLLIQEKENKLIEARQALNELKSIHTKNGKLFQPRVQLFETQEELRQMMKDLLLYENITLLAYWPILNVLETLGPDFIEEFNKKRLANNIKIKVIWPQNQIPSIKVHKFLAFGPEFKREVRIAQTNINFSLGYAIYKNTVRFISSSRENFGFLIESEELAEMLKGQFELIWQISKPLKIRA</sequence>
<comment type="caution">
    <text evidence="3">The sequence shown here is derived from an EMBL/GenBank/DDBJ whole genome shotgun (WGS) entry which is preliminary data.</text>
</comment>